<dbReference type="EMBL" id="JH650968">
    <property type="protein sequence ID" value="EXA51357.1"/>
    <property type="molecule type" value="Genomic_DNA"/>
</dbReference>
<accession>W9Q9W9</accession>
<dbReference type="HOGENOM" id="CLU_2622146_0_0_1"/>
<gene>
    <name evidence="2" type="ORF">FOVG_00007</name>
</gene>
<feature type="region of interest" description="Disordered" evidence="1">
    <location>
        <begin position="1"/>
        <end position="25"/>
    </location>
</feature>
<sequence length="84" mass="9023">MGIKEQSPREPPAPSGNPPPLPPAWKVTVPSLSMVKLRMPQNMADRLASTVGSDTAAGQVTQLQHLLGPSSERRDLVFTLLAPR</sequence>
<feature type="compositionally biased region" description="Pro residues" evidence="1">
    <location>
        <begin position="9"/>
        <end position="23"/>
    </location>
</feature>
<reference evidence="2" key="1">
    <citation type="submission" date="2011-10" db="EMBL/GenBank/DDBJ databases">
        <title>The Genome Sequence of Fusarium oxysporum HDV247.</title>
        <authorList>
            <consortium name="The Broad Institute Genome Sequencing Platform"/>
            <person name="Ma L.-J."/>
            <person name="Gale L.R."/>
            <person name="Schwartz D.C."/>
            <person name="Zhou S."/>
            <person name="Corby-Kistler H."/>
            <person name="Young S.K."/>
            <person name="Zeng Q."/>
            <person name="Gargeya S."/>
            <person name="Fitzgerald M."/>
            <person name="Haas B."/>
            <person name="Abouelleil A."/>
            <person name="Alvarado L."/>
            <person name="Arachchi H.M."/>
            <person name="Berlin A."/>
            <person name="Brown A."/>
            <person name="Chapman S.B."/>
            <person name="Chen Z."/>
            <person name="Dunbar C."/>
            <person name="Freedman E."/>
            <person name="Gearin G."/>
            <person name="Goldberg J."/>
            <person name="Griggs A."/>
            <person name="Gujja S."/>
            <person name="Heiman D."/>
            <person name="Howarth C."/>
            <person name="Larson L."/>
            <person name="Lui A."/>
            <person name="MacDonald P.J.P."/>
            <person name="Montmayeur A."/>
            <person name="Murphy C."/>
            <person name="Neiman D."/>
            <person name="Pearson M."/>
            <person name="Priest M."/>
            <person name="Roberts A."/>
            <person name="Saif S."/>
            <person name="Shea T."/>
            <person name="Shenoy N."/>
            <person name="Sisk P."/>
            <person name="Stolte C."/>
            <person name="Sykes S."/>
            <person name="Wortman J."/>
            <person name="Nusbaum C."/>
            <person name="Birren B."/>
        </authorList>
    </citation>
    <scope>NUCLEOTIDE SEQUENCE [LARGE SCALE GENOMIC DNA]</scope>
    <source>
        <strain evidence="2">HDV247</strain>
    </source>
</reference>
<evidence type="ECO:0000256" key="1">
    <source>
        <dbReference type="SAM" id="MobiDB-lite"/>
    </source>
</evidence>
<proteinExistence type="predicted"/>
<name>W9Q9W9_FUSOX</name>
<protein>
    <submittedName>
        <fullName evidence="2">Uncharacterized protein</fullName>
    </submittedName>
</protein>
<dbReference type="AlphaFoldDB" id="W9Q9W9"/>
<dbReference type="Proteomes" id="UP000030751">
    <property type="component" value="Unassembled WGS sequence"/>
</dbReference>
<evidence type="ECO:0000313" key="2">
    <source>
        <dbReference type="EMBL" id="EXA51357.1"/>
    </source>
</evidence>
<reference evidence="2" key="2">
    <citation type="submission" date="2012-05" db="EMBL/GenBank/DDBJ databases">
        <title>Annotation of the Genome Sequence of Fusarium oxysporum HDV247.</title>
        <authorList>
            <consortium name="The Broad Institute Genomics Platform"/>
            <person name="Ma L.-J."/>
            <person name="Corby-Kistler H."/>
            <person name="Broz K."/>
            <person name="Gale L.R."/>
            <person name="Jonkers W."/>
            <person name="O'Donnell K."/>
            <person name="Ploetz R."/>
            <person name="Steinberg C."/>
            <person name="Schwartz D.C."/>
            <person name="VanEtten H."/>
            <person name="Zhou S."/>
            <person name="Young S.K."/>
            <person name="Zeng Q."/>
            <person name="Gargeya S."/>
            <person name="Fitzgerald M."/>
            <person name="Abouelleil A."/>
            <person name="Alvarado L."/>
            <person name="Chapman S.B."/>
            <person name="Gainer-Dewar J."/>
            <person name="Goldberg J."/>
            <person name="Griggs A."/>
            <person name="Gujja S."/>
            <person name="Hansen M."/>
            <person name="Howarth C."/>
            <person name="Imamovic A."/>
            <person name="Ireland A."/>
            <person name="Larimer J."/>
            <person name="McCowan C."/>
            <person name="Murphy C."/>
            <person name="Pearson M."/>
            <person name="Poon T.W."/>
            <person name="Priest M."/>
            <person name="Roberts A."/>
            <person name="Saif S."/>
            <person name="Shea T."/>
            <person name="Sykes S."/>
            <person name="Wortman J."/>
            <person name="Nusbaum C."/>
            <person name="Birren B."/>
        </authorList>
    </citation>
    <scope>NUCLEOTIDE SEQUENCE</scope>
    <source>
        <strain evidence="2">HDV247</strain>
    </source>
</reference>
<organism evidence="2">
    <name type="scientific">Fusarium oxysporum f. sp. pisi HDV247</name>
    <dbReference type="NCBI Taxonomy" id="1080344"/>
    <lineage>
        <taxon>Eukaryota</taxon>
        <taxon>Fungi</taxon>
        <taxon>Dikarya</taxon>
        <taxon>Ascomycota</taxon>
        <taxon>Pezizomycotina</taxon>
        <taxon>Sordariomycetes</taxon>
        <taxon>Hypocreomycetidae</taxon>
        <taxon>Hypocreales</taxon>
        <taxon>Nectriaceae</taxon>
        <taxon>Fusarium</taxon>
        <taxon>Fusarium oxysporum species complex</taxon>
    </lineage>
</organism>